<dbReference type="ChiTaRS" id="PLXDC1">
    <property type="organism name" value="human"/>
</dbReference>
<organism evidence="1">
    <name type="scientific">Homo sapiens</name>
    <name type="common">Human</name>
    <dbReference type="NCBI Taxonomy" id="9606"/>
    <lineage>
        <taxon>Eukaryota</taxon>
        <taxon>Metazoa</taxon>
        <taxon>Chordata</taxon>
        <taxon>Craniata</taxon>
        <taxon>Vertebrata</taxon>
        <taxon>Euteleostomi</taxon>
        <taxon>Mammalia</taxon>
        <taxon>Eutheria</taxon>
        <taxon>Euarchontoglires</taxon>
        <taxon>Primates</taxon>
        <taxon>Haplorrhini</taxon>
        <taxon>Catarrhini</taxon>
        <taxon>Hominidae</taxon>
        <taxon>Homo</taxon>
    </lineage>
</organism>
<sequence length="40" mass="4556">MTVGTASSYLLIRGAFLNLLHHLQEKQPKKKPQLFTYIGL</sequence>
<accession>L8EA73</accession>
<protein>
    <submittedName>
        <fullName evidence="1">Alternative protein PLXDC1</fullName>
    </submittedName>
</protein>
<proteinExistence type="predicted"/>
<evidence type="ECO:0000313" key="1">
    <source>
        <dbReference type="EMBL" id="CCQ43636.1"/>
    </source>
</evidence>
<dbReference type="OrthoDB" id="6285106at2759"/>
<dbReference type="EMBL" id="HF584139">
    <property type="protein sequence ID" value="CCQ43636.1"/>
    <property type="molecule type" value="Genomic_DNA"/>
</dbReference>
<reference evidence="1" key="1">
    <citation type="journal article" date="2013" name="PLoS ONE">
        <title>Direct detection of alternative open reading frames translation products in human significantly expands the proteome.</title>
        <authorList>
            <person name="Vanderperre B."/>
            <person name="Lucier J.-F."/>
            <person name="Motard J."/>
            <person name="Tremblay G."/>
            <person name="Vanderperre S."/>
            <person name="Wisztorski M."/>
            <person name="Salzet M."/>
            <person name="Boisvert F.-M."/>
            <person name="Roucou X."/>
        </authorList>
    </citation>
    <scope>NUCLEOTIDE SEQUENCE</scope>
</reference>
<name>L8EA73_HUMAN</name>
<dbReference type="AlphaFoldDB" id="L8EA73"/>
<gene>
    <name evidence="1" type="primary">PLXDC1</name>
</gene>